<comment type="similarity">
    <text evidence="1">Belongs to the nuclease type I family.</text>
</comment>
<dbReference type="PANTHER" id="PTHR19920:SF0">
    <property type="entry name" value="CYTOSOLIC IRON-SULFUR PROTEIN ASSEMBLY PROTEIN CIAO1-RELATED"/>
    <property type="match status" value="1"/>
</dbReference>
<evidence type="ECO:0000313" key="15">
    <source>
        <dbReference type="Proteomes" id="UP000567179"/>
    </source>
</evidence>
<feature type="repeat" description="WD" evidence="11">
    <location>
        <begin position="1107"/>
        <end position="1140"/>
    </location>
</feature>
<dbReference type="PANTHER" id="PTHR19920">
    <property type="entry name" value="WD40 PROTEIN CIAO1"/>
    <property type="match status" value="1"/>
</dbReference>
<feature type="repeat" description="WD" evidence="11">
    <location>
        <begin position="1049"/>
        <end position="1090"/>
    </location>
</feature>
<evidence type="ECO:0000259" key="13">
    <source>
        <dbReference type="PROSITE" id="PS50837"/>
    </source>
</evidence>
<dbReference type="GO" id="GO:0046872">
    <property type="term" value="F:metal ion binding"/>
    <property type="evidence" value="ECO:0007669"/>
    <property type="project" value="UniProtKB-KW"/>
</dbReference>
<dbReference type="EMBL" id="JAACJJ010000030">
    <property type="protein sequence ID" value="KAF5318795.1"/>
    <property type="molecule type" value="Genomic_DNA"/>
</dbReference>
<evidence type="ECO:0000256" key="5">
    <source>
        <dbReference type="ARBA" id="ARBA00022737"/>
    </source>
</evidence>
<dbReference type="Gene3D" id="1.10.575.10">
    <property type="entry name" value="P1 Nuclease"/>
    <property type="match status" value="1"/>
</dbReference>
<keyword evidence="5" id="KW-0677">Repeat</keyword>
<dbReference type="PROSITE" id="PS50082">
    <property type="entry name" value="WD_REPEATS_2"/>
    <property type="match status" value="4"/>
</dbReference>
<dbReference type="SUPFAM" id="SSF50978">
    <property type="entry name" value="WD40 repeat-like"/>
    <property type="match status" value="1"/>
</dbReference>
<evidence type="ECO:0000256" key="6">
    <source>
        <dbReference type="ARBA" id="ARBA00022759"/>
    </source>
</evidence>
<evidence type="ECO:0000256" key="2">
    <source>
        <dbReference type="ARBA" id="ARBA00022574"/>
    </source>
</evidence>
<dbReference type="Proteomes" id="UP000567179">
    <property type="component" value="Unassembled WGS sequence"/>
</dbReference>
<keyword evidence="8" id="KW-1015">Disulfide bond</keyword>
<feature type="repeat" description="WD" evidence="11">
    <location>
        <begin position="1152"/>
        <end position="1183"/>
    </location>
</feature>
<dbReference type="GO" id="GO:0097361">
    <property type="term" value="C:cytosolic [4Fe-4S] assembly targeting complex"/>
    <property type="evidence" value="ECO:0007669"/>
    <property type="project" value="InterPro"/>
</dbReference>
<dbReference type="GO" id="GO:0004519">
    <property type="term" value="F:endonuclease activity"/>
    <property type="evidence" value="ECO:0007669"/>
    <property type="project" value="UniProtKB-KW"/>
</dbReference>
<dbReference type="InterPro" id="IPR007111">
    <property type="entry name" value="NACHT_NTPase"/>
</dbReference>
<dbReference type="PROSITE" id="PS50837">
    <property type="entry name" value="NACHT"/>
    <property type="match status" value="1"/>
</dbReference>
<dbReference type="PROSITE" id="PS50294">
    <property type="entry name" value="WD_REPEATS_REGION"/>
    <property type="match status" value="3"/>
</dbReference>
<dbReference type="InterPro" id="IPR028608">
    <property type="entry name" value="CIAO1/Cia1"/>
</dbReference>
<dbReference type="HAMAP" id="MF_03037">
    <property type="entry name" value="ciao1"/>
    <property type="match status" value="1"/>
</dbReference>
<dbReference type="CDD" id="cd11010">
    <property type="entry name" value="S1-P1_nuclease"/>
    <property type="match status" value="1"/>
</dbReference>
<evidence type="ECO:0000256" key="12">
    <source>
        <dbReference type="SAM" id="MobiDB-lite"/>
    </source>
</evidence>
<evidence type="ECO:0000313" key="14">
    <source>
        <dbReference type="EMBL" id="KAF5318795.1"/>
    </source>
</evidence>
<gene>
    <name evidence="10" type="primary">CIA1</name>
    <name evidence="14" type="ORF">D9619_010784</name>
</gene>
<organism evidence="14 15">
    <name type="scientific">Psilocybe cf. subviscida</name>
    <dbReference type="NCBI Taxonomy" id="2480587"/>
    <lineage>
        <taxon>Eukaryota</taxon>
        <taxon>Fungi</taxon>
        <taxon>Dikarya</taxon>
        <taxon>Basidiomycota</taxon>
        <taxon>Agaricomycotina</taxon>
        <taxon>Agaricomycetes</taxon>
        <taxon>Agaricomycetidae</taxon>
        <taxon>Agaricales</taxon>
        <taxon>Agaricineae</taxon>
        <taxon>Strophariaceae</taxon>
        <taxon>Psilocybe</taxon>
    </lineage>
</organism>
<reference evidence="14 15" key="1">
    <citation type="journal article" date="2020" name="ISME J.">
        <title>Uncovering the hidden diversity of litter-decomposition mechanisms in mushroom-forming fungi.</title>
        <authorList>
            <person name="Floudas D."/>
            <person name="Bentzer J."/>
            <person name="Ahren D."/>
            <person name="Johansson T."/>
            <person name="Persson P."/>
            <person name="Tunlid A."/>
        </authorList>
    </citation>
    <scope>NUCLEOTIDE SEQUENCE [LARGE SCALE GENOMIC DNA]</scope>
    <source>
        <strain evidence="14 15">CBS 101986</strain>
    </source>
</reference>
<evidence type="ECO:0000256" key="9">
    <source>
        <dbReference type="ARBA" id="ARBA00023180"/>
    </source>
</evidence>
<sequence>MNGRLSLLKNPRDVHIKSLVVNGRVKTERTGDPPNQIYEKVAHNAILNAGGRADDVRCYPGTREEVIQKIEDWKDRKAGYTSRMMWLSGPAGAGKSAIVQTVAERWKEHGVPAASFFFFRGDSTRNNSKPIVATLLYQLFDLLPALKQSAAEFLLDKRLIMEDSIKNQFVHLVDAPIRTLMQRPSFNVQNPIVLLIDGLDECSSDGKDTQEGLLEALQNLVARKDSPFKVLVASRREPHLRMAFNKLSLKIQSIFLDDQYRPAEDIRRFVAAKFDEIKRTHHLSHNLRGNWPQDTDINNIVTKSSGQFIYAATVVRFLENSPESPHFTLKIVQGIQPAENHSPFTQLDAMYTYILSQAKNPVAIKKIFEMHFVAATYHWQLIGGAEVQFADLLATTYDVATVKSLLSPLTSIVQLGYKAYSAELSGIHFLDLHAARARVIADLVGSGEHKVLSKFCKQMWEVGRITSSAGLLVWYDYVPKEAQCEYAAQLNADTIKQIYEQFGNSDINRYKKLLRRWLSLAQRGATHLLAFITFDMRLSLPVLGALGFAYLPAANAWGAAGHEIVATIAQMYLHPSVMPVLCDILDMPYGRCHLATVSTWADKNRNRMRWSGPLHYVGALDDYPSETCAFPGPKGWAGSQNVNVLDGIQNTTRLLQDWVNEEETVETADEALKFLIHFLGDMHQPLHLTGRDRGGNSVKVRFGRRTTNLHSLWDGFLIAKAVRTVPRNYTHPLPYPRVEKALRGTIYDSYIRRILWEGLLNPWSEDIPYWLSCPAPDPEATPASSASGLSGFWSTAYGATRKLVGFFLREGVEISPDGPVICPHHWAKPTHALNCAIVWPKELDEPPYNVRFASDGHEHDHEENYNLDDEHQDMDGADRPYLIDLDTPEYAGVIYDDLLIEKLLAQGGIRLAGVLNYLFAKEDEKKELNGLGLFLNNIDKSRGIWRIIDIVRRFRSPVTYPYRPRRGPPRLVSLPSVLILKCTTNIEHTGHEDRAWHVAWNPKKPLLASCSADKTVRLYAYSPSSSSGSGEESDAAAPPYKFTPVTSIPTGHAKTVRALAWAPSGETLASASFDSNIGIWEQEKGDDDNEDGGAGEGRGEWECISTLEGHETECKSVGYSASGTLLASCSRDKTVWIWEVHPDGDFETISVLMEHSQDVKCVAWHPTEEILASASYDDTVKLYIEDPSDDWFCFATLTGHSSTVWSLAWSPAFPKSISGTGPAQTHSHSHGGQACSHDHGHGHEPLQLSASYLASASDDATVRVWKRVAEHKWECVLVLGGHERAVYSISWGRGRPPKAQSDGGIGEYLGWLASAGGDGKILIWELWEPESAAAGATLTPPARAAAIPPSHKLIASLDNAHEVHDVNAVVWCPREGFEGLLATTGDDGHARVWKVAESPLV</sequence>
<dbReference type="Pfam" id="PF00400">
    <property type="entry name" value="WD40"/>
    <property type="match status" value="8"/>
</dbReference>
<evidence type="ECO:0000256" key="10">
    <source>
        <dbReference type="HAMAP-Rule" id="MF_03037"/>
    </source>
</evidence>
<evidence type="ECO:0000256" key="4">
    <source>
        <dbReference type="ARBA" id="ARBA00022723"/>
    </source>
</evidence>
<evidence type="ECO:0000256" key="7">
    <source>
        <dbReference type="ARBA" id="ARBA00022801"/>
    </source>
</evidence>
<keyword evidence="15" id="KW-1185">Reference proteome</keyword>
<dbReference type="InterPro" id="IPR003154">
    <property type="entry name" value="S1/P1nuclease"/>
</dbReference>
<keyword evidence="7" id="KW-0378">Hydrolase</keyword>
<protein>
    <recommendedName>
        <fullName evidence="10">Probable cytosolic iron-sulfur protein assembly protein 1</fullName>
    </recommendedName>
</protein>
<dbReference type="Gene3D" id="3.40.50.300">
    <property type="entry name" value="P-loop containing nucleotide triphosphate hydrolases"/>
    <property type="match status" value="1"/>
</dbReference>
<dbReference type="SMART" id="SM00320">
    <property type="entry name" value="WD40"/>
    <property type="match status" value="7"/>
</dbReference>
<dbReference type="GO" id="GO:0003676">
    <property type="term" value="F:nucleic acid binding"/>
    <property type="evidence" value="ECO:0007669"/>
    <property type="project" value="InterPro"/>
</dbReference>
<dbReference type="Pfam" id="PF02265">
    <property type="entry name" value="S1-P1_nuclease"/>
    <property type="match status" value="1"/>
</dbReference>
<keyword evidence="4" id="KW-0479">Metal-binding</keyword>
<dbReference type="InterPro" id="IPR027417">
    <property type="entry name" value="P-loop_NTPase"/>
</dbReference>
<dbReference type="GO" id="GO:0006308">
    <property type="term" value="P:DNA catabolic process"/>
    <property type="evidence" value="ECO:0007669"/>
    <property type="project" value="InterPro"/>
</dbReference>
<dbReference type="SUPFAM" id="SSF48537">
    <property type="entry name" value="Phospholipase C/P1 nuclease"/>
    <property type="match status" value="1"/>
</dbReference>
<keyword evidence="9" id="KW-0325">Glycoprotein</keyword>
<dbReference type="SUPFAM" id="SSF52540">
    <property type="entry name" value="P-loop containing nucleoside triphosphate hydrolases"/>
    <property type="match status" value="1"/>
</dbReference>
<evidence type="ECO:0000256" key="1">
    <source>
        <dbReference type="ARBA" id="ARBA00009547"/>
    </source>
</evidence>
<feature type="region of interest" description="Disordered" evidence="12">
    <location>
        <begin position="1218"/>
        <end position="1242"/>
    </location>
</feature>
<name>A0A8H5B8W6_9AGAR</name>
<dbReference type="InterPro" id="IPR019775">
    <property type="entry name" value="WD40_repeat_CS"/>
</dbReference>
<dbReference type="CDD" id="cd00200">
    <property type="entry name" value="WD40"/>
    <property type="match status" value="1"/>
</dbReference>
<dbReference type="InterPro" id="IPR008947">
    <property type="entry name" value="PLipase_C/P1_nuclease_dom_sf"/>
</dbReference>
<dbReference type="GO" id="GO:0016226">
    <property type="term" value="P:iron-sulfur cluster assembly"/>
    <property type="evidence" value="ECO:0007669"/>
    <property type="project" value="UniProtKB-UniRule"/>
</dbReference>
<keyword evidence="3" id="KW-0540">Nuclease</keyword>
<keyword evidence="2 11" id="KW-0853">WD repeat</keyword>
<proteinExistence type="inferred from homology"/>
<dbReference type="PROSITE" id="PS00678">
    <property type="entry name" value="WD_REPEATS_1"/>
    <property type="match status" value="1"/>
</dbReference>
<dbReference type="Gene3D" id="2.130.10.10">
    <property type="entry name" value="YVTN repeat-like/Quinoprotein amine dehydrogenase"/>
    <property type="match status" value="1"/>
</dbReference>
<comment type="caution">
    <text evidence="14">The sequence shown here is derived from an EMBL/GenBank/DDBJ whole genome shotgun (WGS) entry which is preliminary data.</text>
</comment>
<comment type="function">
    <text evidence="10">Essential component of the cytosolic iron-sulfur (Fe/S) protein assembly machinery. Required for the maturation of extramitochondrial Fe/S proteins.</text>
</comment>
<dbReference type="InterPro" id="IPR036322">
    <property type="entry name" value="WD40_repeat_dom_sf"/>
</dbReference>
<dbReference type="InterPro" id="IPR015943">
    <property type="entry name" value="WD40/YVTN_repeat-like_dom_sf"/>
</dbReference>
<dbReference type="OrthoDB" id="441446at2759"/>
<dbReference type="InterPro" id="IPR001680">
    <property type="entry name" value="WD40_rpt"/>
</dbReference>
<feature type="repeat" description="WD" evidence="11">
    <location>
        <begin position="988"/>
        <end position="1019"/>
    </location>
</feature>
<accession>A0A8H5B8W6</accession>
<evidence type="ECO:0000256" key="11">
    <source>
        <dbReference type="PROSITE-ProRule" id="PRU00221"/>
    </source>
</evidence>
<dbReference type="GO" id="GO:0016788">
    <property type="term" value="F:hydrolase activity, acting on ester bonds"/>
    <property type="evidence" value="ECO:0007669"/>
    <property type="project" value="InterPro"/>
</dbReference>
<keyword evidence="6" id="KW-0255">Endonuclease</keyword>
<dbReference type="Pfam" id="PF24883">
    <property type="entry name" value="NPHP3_N"/>
    <property type="match status" value="1"/>
</dbReference>
<evidence type="ECO:0000256" key="8">
    <source>
        <dbReference type="ARBA" id="ARBA00023157"/>
    </source>
</evidence>
<feature type="domain" description="NACHT" evidence="13">
    <location>
        <begin position="83"/>
        <end position="235"/>
    </location>
</feature>
<comment type="similarity">
    <text evidence="10">Belongs to the WD repeat CIA1 family.</text>
</comment>
<dbReference type="InterPro" id="IPR056884">
    <property type="entry name" value="NPHP3-like_N"/>
</dbReference>
<evidence type="ECO:0000256" key="3">
    <source>
        <dbReference type="ARBA" id="ARBA00022722"/>
    </source>
</evidence>